<feature type="signal peptide" evidence="1">
    <location>
        <begin position="1"/>
        <end position="17"/>
    </location>
</feature>
<evidence type="ECO:0000313" key="3">
    <source>
        <dbReference type="WBParaSite" id="PTRK_0001759700.1"/>
    </source>
</evidence>
<dbReference type="AlphaFoldDB" id="A0A0N5A6H4"/>
<dbReference type="Pfam" id="PF00657">
    <property type="entry name" value="Lipase_GDSL"/>
    <property type="match status" value="1"/>
</dbReference>
<name>A0A0N5A6H4_PARTI</name>
<keyword evidence="1" id="KW-0732">Signal</keyword>
<protein>
    <submittedName>
        <fullName evidence="3">SGNH_hydro domain-containing protein</fullName>
    </submittedName>
</protein>
<dbReference type="InterPro" id="IPR036514">
    <property type="entry name" value="SGNH_hydro_sf"/>
</dbReference>
<dbReference type="Gene3D" id="3.40.50.1110">
    <property type="entry name" value="SGNH hydrolase"/>
    <property type="match status" value="1"/>
</dbReference>
<accession>A0A0N5A6H4</accession>
<evidence type="ECO:0000313" key="2">
    <source>
        <dbReference type="Proteomes" id="UP000038045"/>
    </source>
</evidence>
<dbReference type="InterPro" id="IPR001087">
    <property type="entry name" value="GDSL"/>
</dbReference>
<sequence length="276" mass="31652">MKYFLFFILHSIPYIFGILHQPKEVSCNSLYIFGDGLTDDGSEDDTFSYGFQRNCNGPVWSEYLRERLQCKSYYNYAFSGAKSGVDNFYFKNWSGIQWQIDRFINDRHKLDKGSVIILQTGGVIDLLSGEVDHNEILNNFEQCLDKLINNTKDGRIIAMNLVDLSLAPGLSSSPSEKEPTEDITIAIATINQKFRNIAMKNILNKINNRIDFRIFDLNTSSFKRISSLNTTKPFTYQSLLTTPLTVNEYAYYDSWHPTTIVHSGIASDLIEFLEDH</sequence>
<proteinExistence type="predicted"/>
<dbReference type="WBParaSite" id="PTRK_0001759700.1">
    <property type="protein sequence ID" value="PTRK_0001759700.1"/>
    <property type="gene ID" value="PTRK_0001759700"/>
</dbReference>
<organism evidence="2 3">
    <name type="scientific">Parastrongyloides trichosuri</name>
    <name type="common">Possum-specific nematode worm</name>
    <dbReference type="NCBI Taxonomy" id="131310"/>
    <lineage>
        <taxon>Eukaryota</taxon>
        <taxon>Metazoa</taxon>
        <taxon>Ecdysozoa</taxon>
        <taxon>Nematoda</taxon>
        <taxon>Chromadorea</taxon>
        <taxon>Rhabditida</taxon>
        <taxon>Tylenchina</taxon>
        <taxon>Panagrolaimomorpha</taxon>
        <taxon>Strongyloidoidea</taxon>
        <taxon>Strongyloididae</taxon>
        <taxon>Parastrongyloides</taxon>
    </lineage>
</organism>
<dbReference type="GO" id="GO:0016788">
    <property type="term" value="F:hydrolase activity, acting on ester bonds"/>
    <property type="evidence" value="ECO:0007669"/>
    <property type="project" value="InterPro"/>
</dbReference>
<feature type="chain" id="PRO_5005892758" evidence="1">
    <location>
        <begin position="18"/>
        <end position="276"/>
    </location>
</feature>
<evidence type="ECO:0000256" key="1">
    <source>
        <dbReference type="SAM" id="SignalP"/>
    </source>
</evidence>
<reference evidence="3" key="1">
    <citation type="submission" date="2017-02" db="UniProtKB">
        <authorList>
            <consortium name="WormBaseParasite"/>
        </authorList>
    </citation>
    <scope>IDENTIFICATION</scope>
</reference>
<keyword evidence="2" id="KW-1185">Reference proteome</keyword>
<dbReference type="Proteomes" id="UP000038045">
    <property type="component" value="Unplaced"/>
</dbReference>
<dbReference type="SUPFAM" id="SSF52266">
    <property type="entry name" value="SGNH hydrolase"/>
    <property type="match status" value="1"/>
</dbReference>